<sequence>MAAQAVLAVSELLEMILLQLPMKDMQRSRAICKHWRAEVDSSMRIKRALFLEPGTPNDLAHDHQVHSFDVHSHIDRGTNGDYYALHPFITKVSRINNLVRKTEHHLQRVLLSQPPTMTGLIRLQVYGSGDGRGKTVTLEAGETFGSLHAKLEASPGLQELRRNDASNDMGLPAECILTGQIRNDAFVLAEEAYLFSETREIVISNTALEPQTTRHTSTQ</sequence>
<dbReference type="Pfam" id="PF00646">
    <property type="entry name" value="F-box"/>
    <property type="match status" value="1"/>
</dbReference>
<dbReference type="Proteomes" id="UP001310594">
    <property type="component" value="Unassembled WGS sequence"/>
</dbReference>
<proteinExistence type="predicted"/>
<reference evidence="2" key="1">
    <citation type="submission" date="2023-08" db="EMBL/GenBank/DDBJ databases">
        <title>Black Yeasts Isolated from many extreme environments.</title>
        <authorList>
            <person name="Coleine C."/>
            <person name="Stajich J.E."/>
            <person name="Selbmann L."/>
        </authorList>
    </citation>
    <scope>NUCLEOTIDE SEQUENCE</scope>
    <source>
        <strain evidence="2">CCFEE 5810</strain>
    </source>
</reference>
<accession>A0AAN8A0H4</accession>
<feature type="domain" description="F-box" evidence="1">
    <location>
        <begin position="10"/>
        <end position="43"/>
    </location>
</feature>
<organism evidence="2 3">
    <name type="scientific">Elasticomyces elasticus</name>
    <dbReference type="NCBI Taxonomy" id="574655"/>
    <lineage>
        <taxon>Eukaryota</taxon>
        <taxon>Fungi</taxon>
        <taxon>Dikarya</taxon>
        <taxon>Ascomycota</taxon>
        <taxon>Pezizomycotina</taxon>
        <taxon>Dothideomycetes</taxon>
        <taxon>Dothideomycetidae</taxon>
        <taxon>Mycosphaerellales</taxon>
        <taxon>Teratosphaeriaceae</taxon>
        <taxon>Elasticomyces</taxon>
    </lineage>
</organism>
<dbReference type="InterPro" id="IPR036047">
    <property type="entry name" value="F-box-like_dom_sf"/>
</dbReference>
<dbReference type="InterPro" id="IPR001810">
    <property type="entry name" value="F-box_dom"/>
</dbReference>
<dbReference type="EMBL" id="JAVRQU010000010">
    <property type="protein sequence ID" value="KAK5698159.1"/>
    <property type="molecule type" value="Genomic_DNA"/>
</dbReference>
<dbReference type="Gene3D" id="1.20.1280.50">
    <property type="match status" value="1"/>
</dbReference>
<dbReference type="AlphaFoldDB" id="A0AAN8A0H4"/>
<comment type="caution">
    <text evidence="2">The sequence shown here is derived from an EMBL/GenBank/DDBJ whole genome shotgun (WGS) entry which is preliminary data.</text>
</comment>
<protein>
    <recommendedName>
        <fullName evidence="1">F-box domain-containing protein</fullName>
    </recommendedName>
</protein>
<gene>
    <name evidence="2" type="ORF">LTR97_007120</name>
</gene>
<name>A0AAN8A0H4_9PEZI</name>
<evidence type="ECO:0000313" key="2">
    <source>
        <dbReference type="EMBL" id="KAK5698159.1"/>
    </source>
</evidence>
<dbReference type="SUPFAM" id="SSF81383">
    <property type="entry name" value="F-box domain"/>
    <property type="match status" value="1"/>
</dbReference>
<evidence type="ECO:0000259" key="1">
    <source>
        <dbReference type="Pfam" id="PF00646"/>
    </source>
</evidence>
<evidence type="ECO:0000313" key="3">
    <source>
        <dbReference type="Proteomes" id="UP001310594"/>
    </source>
</evidence>